<gene>
    <name evidence="1" type="ORF">R2601_03648</name>
</gene>
<sequence length="25" mass="2887">MRNSVPGKNHVLKWMFSAQGICRNL</sequence>
<evidence type="ECO:0000313" key="2">
    <source>
        <dbReference type="Proteomes" id="UP000006230"/>
    </source>
</evidence>
<keyword evidence="2" id="KW-1185">Reference proteome</keyword>
<dbReference type="Proteomes" id="UP000006230">
    <property type="component" value="Unassembled WGS sequence"/>
</dbReference>
<organism evidence="1 2">
    <name type="scientific">Salipiger bermudensis (strain DSM 26914 / JCM 13377 / KCTC 12554 / HTCC2601)</name>
    <name type="common">Pelagibaca bermudensis</name>
    <dbReference type="NCBI Taxonomy" id="314265"/>
    <lineage>
        <taxon>Bacteria</taxon>
        <taxon>Pseudomonadati</taxon>
        <taxon>Pseudomonadota</taxon>
        <taxon>Alphaproteobacteria</taxon>
        <taxon>Rhodobacterales</taxon>
        <taxon>Roseobacteraceae</taxon>
        <taxon>Salipiger</taxon>
    </lineage>
</organism>
<proteinExistence type="predicted"/>
<comment type="caution">
    <text evidence="1">The sequence shown here is derived from an EMBL/GenBank/DDBJ whole genome shotgun (WGS) entry which is preliminary data.</text>
</comment>
<dbReference type="AlphaFoldDB" id="Q0FWB6"/>
<dbReference type="HOGENOM" id="CLU_3419090_0_0_5"/>
<dbReference type="STRING" id="314265.R2601_03648"/>
<evidence type="ECO:0000313" key="1">
    <source>
        <dbReference type="EMBL" id="EAU48636.1"/>
    </source>
</evidence>
<reference evidence="1 2" key="1">
    <citation type="journal article" date="2010" name="J. Bacteriol.">
        <title>Genome sequences of Pelagibaca bermudensis HTCC2601T and Maritimibacter alkaliphilus HTCC2654T, the type strains of two marine Roseobacter genera.</title>
        <authorList>
            <person name="Thrash J.C."/>
            <person name="Cho J.C."/>
            <person name="Ferriera S."/>
            <person name="Johnson J."/>
            <person name="Vergin K.L."/>
            <person name="Giovannoni S.J."/>
        </authorList>
    </citation>
    <scope>NUCLEOTIDE SEQUENCE [LARGE SCALE GENOMIC DNA]</scope>
    <source>
        <strain evidence="2">DSM 26914 / JCM 13377 / KCTC 12554 / HTCC2601</strain>
    </source>
</reference>
<dbReference type="EMBL" id="AATQ01000001">
    <property type="protein sequence ID" value="EAU48636.1"/>
    <property type="molecule type" value="Genomic_DNA"/>
</dbReference>
<protein>
    <submittedName>
        <fullName evidence="1">Uncharacterized protein</fullName>
    </submittedName>
</protein>
<name>Q0FWB6_SALBH</name>
<accession>Q0FWB6</accession>